<sequence length="328" mass="37986">MLGRLLATGARPGPLRLGTRAFAPAVVHKDPNLLSGAERGALERIGEDAELQGLSRSSAASVVRGEPPEGAVVVRSHNGPAPHAGSNFPVQAYAAHPHNFTPLRPVAHGFSALDRAVRDTAWESRFDLLERRIQPTYCGECRGTPRRELQDGMVAGIRVRPVQNPYAKLTRAQKYRLNTWPSRNWTAWTPHRCNVRGSRRRYRVPEDINPYRDELGEWHPPRVSGRYKADIEKQFYMNSLPWVWQNDYYLGKQHFMDREPRGPKRWYKREFRRAQVAEALRRADTMVEEYKKERREKKRLSWVEQVVLEFCGEQASLPYVRERRIPKM</sequence>
<name>A0ABN9W225_9DINO</name>
<gene>
    <name evidence="2" type="ORF">PCOR1329_LOCUS63323</name>
</gene>
<accession>A0ABN9W225</accession>
<evidence type="ECO:0000256" key="1">
    <source>
        <dbReference type="SAM" id="Coils"/>
    </source>
</evidence>
<comment type="caution">
    <text evidence="2">The sequence shown here is derived from an EMBL/GenBank/DDBJ whole genome shotgun (WGS) entry which is preliminary data.</text>
</comment>
<protein>
    <recommendedName>
        <fullName evidence="4">MRPL25 domain-containing protein</fullName>
    </recommendedName>
</protein>
<reference evidence="2" key="1">
    <citation type="submission" date="2023-10" db="EMBL/GenBank/DDBJ databases">
        <authorList>
            <person name="Chen Y."/>
            <person name="Shah S."/>
            <person name="Dougan E. K."/>
            <person name="Thang M."/>
            <person name="Chan C."/>
        </authorList>
    </citation>
    <scope>NUCLEOTIDE SEQUENCE [LARGE SCALE GENOMIC DNA]</scope>
</reference>
<evidence type="ECO:0000313" key="2">
    <source>
        <dbReference type="EMBL" id="CAK0880081.1"/>
    </source>
</evidence>
<evidence type="ECO:0008006" key="4">
    <source>
        <dbReference type="Google" id="ProtNLM"/>
    </source>
</evidence>
<dbReference type="Proteomes" id="UP001189429">
    <property type="component" value="Unassembled WGS sequence"/>
</dbReference>
<keyword evidence="3" id="KW-1185">Reference proteome</keyword>
<feature type="coiled-coil region" evidence="1">
    <location>
        <begin position="273"/>
        <end position="300"/>
    </location>
</feature>
<keyword evidence="1" id="KW-0175">Coiled coil</keyword>
<dbReference type="EMBL" id="CAUYUJ010018037">
    <property type="protein sequence ID" value="CAK0880081.1"/>
    <property type="molecule type" value="Genomic_DNA"/>
</dbReference>
<evidence type="ECO:0000313" key="3">
    <source>
        <dbReference type="Proteomes" id="UP001189429"/>
    </source>
</evidence>
<proteinExistence type="predicted"/>
<organism evidence="2 3">
    <name type="scientific">Prorocentrum cordatum</name>
    <dbReference type="NCBI Taxonomy" id="2364126"/>
    <lineage>
        <taxon>Eukaryota</taxon>
        <taxon>Sar</taxon>
        <taxon>Alveolata</taxon>
        <taxon>Dinophyceae</taxon>
        <taxon>Prorocentrales</taxon>
        <taxon>Prorocentraceae</taxon>
        <taxon>Prorocentrum</taxon>
    </lineage>
</organism>